<evidence type="ECO:0000313" key="3">
    <source>
        <dbReference type="Proteomes" id="UP000310334"/>
    </source>
</evidence>
<dbReference type="SMART" id="SM00481">
    <property type="entry name" value="POLIIIAc"/>
    <property type="match status" value="1"/>
</dbReference>
<reference evidence="2 3" key="1">
    <citation type="submission" date="2019-04" db="EMBL/GenBank/DDBJ databases">
        <title>Bacillus sediminilitoris sp. nov., isolated from a tidal flat sediment on the East China Sea.</title>
        <authorList>
            <person name="Wei Y."/>
            <person name="Mao H."/>
            <person name="Fang J."/>
        </authorList>
    </citation>
    <scope>NUCLEOTIDE SEQUENCE [LARGE SCALE GENOMIC DNA]</scope>
    <source>
        <strain evidence="2 3">DSL-17</strain>
    </source>
</reference>
<dbReference type="InterPro" id="IPR004013">
    <property type="entry name" value="PHP_dom"/>
</dbReference>
<accession>A0A4S4BXX1</accession>
<dbReference type="GO" id="GO:0004534">
    <property type="term" value="F:5'-3' RNA exonuclease activity"/>
    <property type="evidence" value="ECO:0007669"/>
    <property type="project" value="TreeGrafter"/>
</dbReference>
<feature type="domain" description="Polymerase/histidinol phosphatase N-terminal" evidence="1">
    <location>
        <begin position="2"/>
        <end position="67"/>
    </location>
</feature>
<proteinExistence type="predicted"/>
<dbReference type="PANTHER" id="PTHR42924">
    <property type="entry name" value="EXONUCLEASE"/>
    <property type="match status" value="1"/>
</dbReference>
<keyword evidence="3" id="KW-1185">Reference proteome</keyword>
<sequence>MIDLHCHTNISDNSLSIEEVITLAKAKGVKHLAITDHDTTKGLFQANQIGKSLGVEIIPGIEISAYDFQRNRRAHILGLFITPEHPAIKQLCDPLVAKRHEASWQMVSLIQKAGYEITWEEVLALCEEGTGVYKQHIMHVLLNKGYTDRIYGNLYKKLFKRADSTGEKGLAFVPIDYIDVLDAIQVIRKAGGVPILAHPGQFNNYSAVNEWVHAGLEGIEVLHPLHDKEDEMKARVLAEKWDLIQTGGSDFHGFYGEKPNEIGSKNIGYEHFNQLIERKKVLQQL</sequence>
<dbReference type="InterPro" id="IPR016195">
    <property type="entry name" value="Pol/histidinol_Pase-like"/>
</dbReference>
<dbReference type="Proteomes" id="UP000310334">
    <property type="component" value="Unassembled WGS sequence"/>
</dbReference>
<dbReference type="RefSeq" id="WP_136353560.1">
    <property type="nucleotide sequence ID" value="NZ_CP046266.1"/>
</dbReference>
<dbReference type="InterPro" id="IPR052018">
    <property type="entry name" value="PHP_domain"/>
</dbReference>
<comment type="caution">
    <text evidence="2">The sequence shown here is derived from an EMBL/GenBank/DDBJ whole genome shotgun (WGS) entry which is preliminary data.</text>
</comment>
<dbReference type="Gene3D" id="3.20.20.140">
    <property type="entry name" value="Metal-dependent hydrolases"/>
    <property type="match status" value="1"/>
</dbReference>
<dbReference type="PANTHER" id="PTHR42924:SF3">
    <property type="entry name" value="POLYMERASE_HISTIDINOL PHOSPHATASE N-TERMINAL DOMAIN-CONTAINING PROTEIN"/>
    <property type="match status" value="1"/>
</dbReference>
<dbReference type="Gene3D" id="1.10.150.650">
    <property type="match status" value="1"/>
</dbReference>
<protein>
    <submittedName>
        <fullName evidence="2">PHP domain-containing protein</fullName>
    </submittedName>
</protein>
<dbReference type="CDD" id="cd07438">
    <property type="entry name" value="PHP_HisPPase_AMP"/>
    <property type="match status" value="1"/>
</dbReference>
<organism evidence="2 3">
    <name type="scientific">Metabacillus sediminilitoris</name>
    <dbReference type="NCBI Taxonomy" id="2567941"/>
    <lineage>
        <taxon>Bacteria</taxon>
        <taxon>Bacillati</taxon>
        <taxon>Bacillota</taxon>
        <taxon>Bacilli</taxon>
        <taxon>Bacillales</taxon>
        <taxon>Bacillaceae</taxon>
        <taxon>Metabacillus</taxon>
    </lineage>
</organism>
<evidence type="ECO:0000259" key="1">
    <source>
        <dbReference type="SMART" id="SM00481"/>
    </source>
</evidence>
<evidence type="ECO:0000313" key="2">
    <source>
        <dbReference type="EMBL" id="THF80083.1"/>
    </source>
</evidence>
<dbReference type="OrthoDB" id="9804333at2"/>
<dbReference type="InterPro" id="IPR003141">
    <property type="entry name" value="Pol/His_phosphatase_N"/>
</dbReference>
<dbReference type="EMBL" id="SSNT01000007">
    <property type="protein sequence ID" value="THF80083.1"/>
    <property type="molecule type" value="Genomic_DNA"/>
</dbReference>
<gene>
    <name evidence="2" type="ORF">E6W99_10435</name>
</gene>
<dbReference type="Pfam" id="PF02811">
    <property type="entry name" value="PHP"/>
    <property type="match status" value="1"/>
</dbReference>
<name>A0A4S4BXX1_9BACI</name>
<dbReference type="AlphaFoldDB" id="A0A4S4BXX1"/>
<dbReference type="GO" id="GO:0035312">
    <property type="term" value="F:5'-3' DNA exonuclease activity"/>
    <property type="evidence" value="ECO:0007669"/>
    <property type="project" value="TreeGrafter"/>
</dbReference>
<dbReference type="SUPFAM" id="SSF89550">
    <property type="entry name" value="PHP domain-like"/>
    <property type="match status" value="1"/>
</dbReference>